<evidence type="ECO:0000259" key="3">
    <source>
        <dbReference type="Pfam" id="PF00496"/>
    </source>
</evidence>
<evidence type="ECO:0000256" key="1">
    <source>
        <dbReference type="ARBA" id="ARBA00005695"/>
    </source>
</evidence>
<proteinExistence type="inferred from homology"/>
<protein>
    <submittedName>
        <fullName evidence="4">ABC transporter substrate-binding protein</fullName>
    </submittedName>
</protein>
<keyword evidence="5" id="KW-1185">Reference proteome</keyword>
<dbReference type="RefSeq" id="WP_124029170.1">
    <property type="nucleotide sequence ID" value="NZ_JBHRSN010000013.1"/>
</dbReference>
<dbReference type="SUPFAM" id="SSF53850">
    <property type="entry name" value="Periplasmic binding protein-like II"/>
    <property type="match status" value="1"/>
</dbReference>
<dbReference type="GO" id="GO:0042938">
    <property type="term" value="P:dipeptide transport"/>
    <property type="evidence" value="ECO:0007669"/>
    <property type="project" value="TreeGrafter"/>
</dbReference>
<dbReference type="InterPro" id="IPR023765">
    <property type="entry name" value="SBP_5_CS"/>
</dbReference>
<comment type="caution">
    <text evidence="4">The sequence shown here is derived from an EMBL/GenBank/DDBJ whole genome shotgun (WGS) entry which is preliminary data.</text>
</comment>
<evidence type="ECO:0000256" key="2">
    <source>
        <dbReference type="ARBA" id="ARBA00022729"/>
    </source>
</evidence>
<evidence type="ECO:0000313" key="5">
    <source>
        <dbReference type="Proteomes" id="UP000275281"/>
    </source>
</evidence>
<feature type="domain" description="Solute-binding protein family 5" evidence="3">
    <location>
        <begin position="72"/>
        <end position="451"/>
    </location>
</feature>
<dbReference type="GO" id="GO:0043190">
    <property type="term" value="C:ATP-binding cassette (ABC) transporter complex"/>
    <property type="evidence" value="ECO:0007669"/>
    <property type="project" value="InterPro"/>
</dbReference>
<dbReference type="PANTHER" id="PTHR30290:SF38">
    <property type="entry name" value="D,D-DIPEPTIDE-BINDING PERIPLASMIC PROTEIN DDPA-RELATED"/>
    <property type="match status" value="1"/>
</dbReference>
<dbReference type="PROSITE" id="PS51257">
    <property type="entry name" value="PROKAR_LIPOPROTEIN"/>
    <property type="match status" value="1"/>
</dbReference>
<dbReference type="Gene3D" id="3.90.76.10">
    <property type="entry name" value="Dipeptide-binding Protein, Domain 1"/>
    <property type="match status" value="1"/>
</dbReference>
<dbReference type="InterPro" id="IPR000914">
    <property type="entry name" value="SBP_5_dom"/>
</dbReference>
<gene>
    <name evidence="4" type="ORF">DRW07_17140</name>
</gene>
<dbReference type="GO" id="GO:0030288">
    <property type="term" value="C:outer membrane-bounded periplasmic space"/>
    <property type="evidence" value="ECO:0007669"/>
    <property type="project" value="TreeGrafter"/>
</dbReference>
<dbReference type="EMBL" id="RPOK01000006">
    <property type="protein sequence ID" value="RPJ65042.1"/>
    <property type="molecule type" value="Genomic_DNA"/>
</dbReference>
<dbReference type="Proteomes" id="UP000275281">
    <property type="component" value="Unassembled WGS sequence"/>
</dbReference>
<dbReference type="Gene3D" id="3.10.105.10">
    <property type="entry name" value="Dipeptide-binding Protein, Domain 3"/>
    <property type="match status" value="1"/>
</dbReference>
<dbReference type="Pfam" id="PF00496">
    <property type="entry name" value="SBP_bac_5"/>
    <property type="match status" value="1"/>
</dbReference>
<dbReference type="PANTHER" id="PTHR30290">
    <property type="entry name" value="PERIPLASMIC BINDING COMPONENT OF ABC TRANSPORTER"/>
    <property type="match status" value="1"/>
</dbReference>
<comment type="similarity">
    <text evidence="1">Belongs to the bacterial solute-binding protein 5 family.</text>
</comment>
<reference evidence="4 5" key="1">
    <citation type="submission" date="2018-11" db="EMBL/GenBank/DDBJ databases">
        <authorList>
            <person name="Ye M.-Q."/>
            <person name="Du Z.-J."/>
        </authorList>
    </citation>
    <scope>NUCLEOTIDE SEQUENCE [LARGE SCALE GENOMIC DNA]</scope>
    <source>
        <strain evidence="4 5">U0105</strain>
    </source>
</reference>
<dbReference type="OrthoDB" id="9801912at2"/>
<dbReference type="InterPro" id="IPR030678">
    <property type="entry name" value="Peptide/Ni-bd"/>
</dbReference>
<dbReference type="PIRSF" id="PIRSF002741">
    <property type="entry name" value="MppA"/>
    <property type="match status" value="1"/>
</dbReference>
<dbReference type="CDD" id="cd08493">
    <property type="entry name" value="PBP2_DppA_like"/>
    <property type="match status" value="1"/>
</dbReference>
<dbReference type="AlphaFoldDB" id="A0A3N5XWJ7"/>
<dbReference type="GO" id="GO:1904680">
    <property type="term" value="F:peptide transmembrane transporter activity"/>
    <property type="evidence" value="ECO:0007669"/>
    <property type="project" value="TreeGrafter"/>
</dbReference>
<name>A0A3N5XWJ7_9ALTE</name>
<organism evidence="4 5">
    <name type="scientific">Alteromonas sediminis</name>
    <dbReference type="NCBI Taxonomy" id="2259342"/>
    <lineage>
        <taxon>Bacteria</taxon>
        <taxon>Pseudomonadati</taxon>
        <taxon>Pseudomonadota</taxon>
        <taxon>Gammaproteobacteria</taxon>
        <taxon>Alteromonadales</taxon>
        <taxon>Alteromonadaceae</taxon>
        <taxon>Alteromonas/Salinimonas group</taxon>
        <taxon>Alteromonas</taxon>
    </lineage>
</organism>
<sequence>MKNVTFGIVLTLLLLGCTEQSDWVKAQSAIIYCSESDPVTFNPQLDTGATTSDATAHQIYSRLLDFDPETGQIVPALASSWSISNDGLVYIFQLRKDVNFHMTRYFTPSRTFNADDVIFSFNRWRDPAHPYHRVSGGQYPYFDSLGLADNIEDIKRINGYRIEIHLKQRDSSFIAHLATDFSVILSAEYGDHLLSQNKPEKIDRFPIGTGPFKFVSYQRGQAIRYRAHAGYWGQTQTADTLIFDITQKSSLRMAKLITGECDAIAFPSQSELSVIRERADLTLTQQPALNIGFWAFNTQKPPFDNPDVRRALAYAIDKNTLLETVYLGNATRAKTLVPSASWAFHESSHDTAYNPVLSRQLLDRAKIPRGFTMTIWAMPVERSYNPNARKMAELLQQYLADVGINAQIITYDWNTFREKLGKGEHQSVLIGWSADNGDPDNFYRPLLSCDAIPSGTNRAMWCNEEYDRLIYSALQTDDVEARQAIYEDVNELLYENLPLIPIAHALRYQVYRNELKGLRINPYGGVRFAGVIKAQ</sequence>
<evidence type="ECO:0000313" key="4">
    <source>
        <dbReference type="EMBL" id="RPJ65042.1"/>
    </source>
</evidence>
<keyword evidence="2" id="KW-0732">Signal</keyword>
<dbReference type="InterPro" id="IPR039424">
    <property type="entry name" value="SBP_5"/>
</dbReference>
<dbReference type="Gene3D" id="3.40.190.10">
    <property type="entry name" value="Periplasmic binding protein-like II"/>
    <property type="match status" value="1"/>
</dbReference>
<accession>A0A3N5XWJ7</accession>
<dbReference type="PROSITE" id="PS01040">
    <property type="entry name" value="SBP_BACTERIAL_5"/>
    <property type="match status" value="1"/>
</dbReference>